<dbReference type="Proteomes" id="UP001628281">
    <property type="component" value="Unassembled WGS sequence"/>
</dbReference>
<organism evidence="1 2">
    <name type="scientific">Azospirillum argentinense</name>
    <dbReference type="NCBI Taxonomy" id="2970906"/>
    <lineage>
        <taxon>Bacteria</taxon>
        <taxon>Pseudomonadati</taxon>
        <taxon>Pseudomonadota</taxon>
        <taxon>Alphaproteobacteria</taxon>
        <taxon>Rhodospirillales</taxon>
        <taxon>Azospirillaceae</taxon>
        <taxon>Azospirillum</taxon>
    </lineage>
</organism>
<reference evidence="1 2" key="1">
    <citation type="submission" date="2024-11" db="EMBL/GenBank/DDBJ databases">
        <title>Draft genome sequences of two bacteria associated to sugarcane roots in Colombia.</title>
        <authorList>
            <person name="Pardo-Diaz S."/>
            <person name="Masmela-Mendoza J."/>
            <person name="Delgadillo-Duran P."/>
            <person name="Bautista E.J."/>
            <person name="Rojas-Tapias D.F."/>
        </authorList>
    </citation>
    <scope>NUCLEOTIDE SEQUENCE [LARGE SCALE GENOMIC DNA]</scope>
    <source>
        <strain evidence="1 2">Ap18</strain>
    </source>
</reference>
<gene>
    <name evidence="1" type="ORF">ACJ41P_24575</name>
</gene>
<accession>A0ABW8VFR7</accession>
<protein>
    <submittedName>
        <fullName evidence="1">Uncharacterized protein</fullName>
    </submittedName>
</protein>
<dbReference type="EMBL" id="JBJLSN010000046">
    <property type="protein sequence ID" value="MFL7904328.1"/>
    <property type="molecule type" value="Genomic_DNA"/>
</dbReference>
<dbReference type="RefSeq" id="WP_407825285.1">
    <property type="nucleotide sequence ID" value="NZ_JBJLSN010000046.1"/>
</dbReference>
<name>A0ABW8VFR7_9PROT</name>
<comment type="caution">
    <text evidence="1">The sequence shown here is derived from an EMBL/GenBank/DDBJ whole genome shotgun (WGS) entry which is preliminary data.</text>
</comment>
<evidence type="ECO:0000313" key="2">
    <source>
        <dbReference type="Proteomes" id="UP001628281"/>
    </source>
</evidence>
<evidence type="ECO:0000313" key="1">
    <source>
        <dbReference type="EMBL" id="MFL7904328.1"/>
    </source>
</evidence>
<keyword evidence="2" id="KW-1185">Reference proteome</keyword>
<sequence length="185" mass="20712">MTTTETVKGATAKDRDSFCQKIHADEASINLDADVRTDCSSPQTWAWVPEVDPQDGWYPTERGYAEDGLCRLDARFHGRGSWAVRRLGGKDLADRLVAAVEDRHAADKDFQSGAMVAAGILFDYWFSPNREHAERTVICNAELVAPDAGHSDELKNFFLEVWKRRARHALAIAERIRFGSSEMLG</sequence>
<proteinExistence type="predicted"/>